<reference evidence="9 10" key="1">
    <citation type="journal article" date="2013" name="Curr. Biol.">
        <title>The Genome of the Foraminiferan Reticulomyxa filosa.</title>
        <authorList>
            <person name="Glockner G."/>
            <person name="Hulsmann N."/>
            <person name="Schleicher M."/>
            <person name="Noegel A.A."/>
            <person name="Eichinger L."/>
            <person name="Gallinger C."/>
            <person name="Pawlowski J."/>
            <person name="Sierra R."/>
            <person name="Euteneuer U."/>
            <person name="Pillet L."/>
            <person name="Moustafa A."/>
            <person name="Platzer M."/>
            <person name="Groth M."/>
            <person name="Szafranski K."/>
            <person name="Schliwa M."/>
        </authorList>
    </citation>
    <scope>NUCLEOTIDE SEQUENCE [LARGE SCALE GENOMIC DNA]</scope>
</reference>
<keyword evidence="3" id="KW-0732">Signal</keyword>
<dbReference type="PANTHER" id="PTHR21229:SF1">
    <property type="entry name" value="GH17801P"/>
    <property type="match status" value="1"/>
</dbReference>
<sequence length="374" mass="43624">TDEIQVTAIHIFAIATCRNGLGRVTFEGESVWMNPYGHLPGDVYGYLPFFGWMTVLYLIVGVFWFCLNAIFWEELLYVQVLWSLKRKGKHSCITGVLTLCLFEMGTWYFDYLNFNNSGSRHRVPFFFGLLLSVTRRTVARMLVVAVAMGYGVVKPTIGSSKNMLFAIGCLYWVFALLFDALIHYNQTEKVETWMRVILIPPVAILNGIFWWWTFVSLNRTIEMLKIRKQSAKLQLYKSFSIVLVAALIAAIAFAVYEMYYVLKELYFAEWDRLWFMEVGFWQILFTVIFISIMILWTPSQHSKTYAYASQIGQEEHDDEDNEDGVDEDEDDIQFGKPDTLNDDDEDEDEEEQNQKKDSAKKYVTLFFFICFLII</sequence>
<feature type="transmembrane region" description="Helical" evidence="7">
    <location>
        <begin position="129"/>
        <end position="152"/>
    </location>
</feature>
<evidence type="ECO:0000256" key="2">
    <source>
        <dbReference type="ARBA" id="ARBA00022692"/>
    </source>
</evidence>
<feature type="domain" description="GOST seven transmembrane" evidence="8">
    <location>
        <begin position="47"/>
        <end position="302"/>
    </location>
</feature>
<accession>X6M9I9</accession>
<feature type="transmembrane region" description="Helical" evidence="7">
    <location>
        <begin position="164"/>
        <end position="184"/>
    </location>
</feature>
<organism evidence="9 10">
    <name type="scientific">Reticulomyxa filosa</name>
    <dbReference type="NCBI Taxonomy" id="46433"/>
    <lineage>
        <taxon>Eukaryota</taxon>
        <taxon>Sar</taxon>
        <taxon>Rhizaria</taxon>
        <taxon>Retaria</taxon>
        <taxon>Foraminifera</taxon>
        <taxon>Monothalamids</taxon>
        <taxon>Reticulomyxidae</taxon>
        <taxon>Reticulomyxa</taxon>
    </lineage>
</organism>
<dbReference type="GO" id="GO:0005794">
    <property type="term" value="C:Golgi apparatus"/>
    <property type="evidence" value="ECO:0007669"/>
    <property type="project" value="TreeGrafter"/>
</dbReference>
<feature type="transmembrane region" description="Helical" evidence="7">
    <location>
        <begin position="49"/>
        <end position="71"/>
    </location>
</feature>
<name>X6M9I9_RETFI</name>
<dbReference type="OMA" id="ISIMILW"/>
<dbReference type="InterPro" id="IPR009637">
    <property type="entry name" value="GPR107/GPR108-like"/>
</dbReference>
<feature type="transmembrane region" description="Helical" evidence="7">
    <location>
        <begin position="92"/>
        <end position="109"/>
    </location>
</feature>
<evidence type="ECO:0000259" key="8">
    <source>
        <dbReference type="Pfam" id="PF06814"/>
    </source>
</evidence>
<keyword evidence="2 7" id="KW-0812">Transmembrane</keyword>
<feature type="region of interest" description="Disordered" evidence="6">
    <location>
        <begin position="316"/>
        <end position="356"/>
    </location>
</feature>
<evidence type="ECO:0000256" key="5">
    <source>
        <dbReference type="ARBA" id="ARBA00023136"/>
    </source>
</evidence>
<protein>
    <recommendedName>
        <fullName evidence="8">GOST seven transmembrane domain-containing protein</fullName>
    </recommendedName>
</protein>
<feature type="non-terminal residue" evidence="9">
    <location>
        <position position="1"/>
    </location>
</feature>
<evidence type="ECO:0000313" key="10">
    <source>
        <dbReference type="Proteomes" id="UP000023152"/>
    </source>
</evidence>
<evidence type="ECO:0000256" key="4">
    <source>
        <dbReference type="ARBA" id="ARBA00022989"/>
    </source>
</evidence>
<dbReference type="Proteomes" id="UP000023152">
    <property type="component" value="Unassembled WGS sequence"/>
</dbReference>
<dbReference type="PANTHER" id="PTHR21229">
    <property type="entry name" value="LUNG SEVEN TRANSMEMBRANE RECEPTOR"/>
    <property type="match status" value="1"/>
</dbReference>
<feature type="transmembrane region" description="Helical" evidence="7">
    <location>
        <begin position="279"/>
        <end position="297"/>
    </location>
</feature>
<dbReference type="AlphaFoldDB" id="X6M9I9"/>
<dbReference type="OrthoDB" id="19932at2759"/>
<comment type="subcellular location">
    <subcellularLocation>
        <location evidence="1">Membrane</location>
        <topology evidence="1">Multi-pass membrane protein</topology>
    </subcellularLocation>
</comment>
<keyword evidence="4 7" id="KW-1133">Transmembrane helix</keyword>
<evidence type="ECO:0000256" key="7">
    <source>
        <dbReference type="SAM" id="Phobius"/>
    </source>
</evidence>
<proteinExistence type="predicted"/>
<dbReference type="GO" id="GO:0016020">
    <property type="term" value="C:membrane"/>
    <property type="evidence" value="ECO:0007669"/>
    <property type="project" value="UniProtKB-SubCell"/>
</dbReference>
<keyword evidence="5 7" id="KW-0472">Membrane</keyword>
<evidence type="ECO:0000256" key="6">
    <source>
        <dbReference type="SAM" id="MobiDB-lite"/>
    </source>
</evidence>
<keyword evidence="10" id="KW-1185">Reference proteome</keyword>
<evidence type="ECO:0000313" key="9">
    <source>
        <dbReference type="EMBL" id="ETO10142.1"/>
    </source>
</evidence>
<evidence type="ECO:0000256" key="3">
    <source>
        <dbReference type="ARBA" id="ARBA00022729"/>
    </source>
</evidence>
<dbReference type="InterPro" id="IPR053937">
    <property type="entry name" value="GOST_TM"/>
</dbReference>
<evidence type="ECO:0000256" key="1">
    <source>
        <dbReference type="ARBA" id="ARBA00004141"/>
    </source>
</evidence>
<feature type="compositionally biased region" description="Acidic residues" evidence="6">
    <location>
        <begin position="316"/>
        <end position="332"/>
    </location>
</feature>
<gene>
    <name evidence="9" type="ORF">RFI_27235</name>
</gene>
<comment type="caution">
    <text evidence="9">The sequence shown here is derived from an EMBL/GenBank/DDBJ whole genome shotgun (WGS) entry which is preliminary data.</text>
</comment>
<feature type="compositionally biased region" description="Acidic residues" evidence="6">
    <location>
        <begin position="340"/>
        <end position="351"/>
    </location>
</feature>
<dbReference type="Pfam" id="PF06814">
    <property type="entry name" value="GOST_TM"/>
    <property type="match status" value="1"/>
</dbReference>
<dbReference type="EMBL" id="ASPP01023626">
    <property type="protein sequence ID" value="ETO10142.1"/>
    <property type="molecule type" value="Genomic_DNA"/>
</dbReference>
<feature type="transmembrane region" description="Helical" evidence="7">
    <location>
        <begin position="196"/>
        <end position="217"/>
    </location>
</feature>
<feature type="transmembrane region" description="Helical" evidence="7">
    <location>
        <begin position="238"/>
        <end position="259"/>
    </location>
</feature>